<organism evidence="1 2">
    <name type="scientific">Jimgerdemannia flammicorona</name>
    <dbReference type="NCBI Taxonomy" id="994334"/>
    <lineage>
        <taxon>Eukaryota</taxon>
        <taxon>Fungi</taxon>
        <taxon>Fungi incertae sedis</taxon>
        <taxon>Mucoromycota</taxon>
        <taxon>Mucoromycotina</taxon>
        <taxon>Endogonomycetes</taxon>
        <taxon>Endogonales</taxon>
        <taxon>Endogonaceae</taxon>
        <taxon>Jimgerdemannia</taxon>
    </lineage>
</organism>
<keyword evidence="2" id="KW-1185">Reference proteome</keyword>
<reference evidence="1 2" key="1">
    <citation type="journal article" date="2018" name="New Phytol.">
        <title>Phylogenomics of Endogonaceae and evolution of mycorrhizas within Mucoromycota.</title>
        <authorList>
            <person name="Chang Y."/>
            <person name="Desiro A."/>
            <person name="Na H."/>
            <person name="Sandor L."/>
            <person name="Lipzen A."/>
            <person name="Clum A."/>
            <person name="Barry K."/>
            <person name="Grigoriev I.V."/>
            <person name="Martin F.M."/>
            <person name="Stajich J.E."/>
            <person name="Smith M.E."/>
            <person name="Bonito G."/>
            <person name="Spatafora J.W."/>
        </authorList>
    </citation>
    <scope>NUCLEOTIDE SEQUENCE [LARGE SCALE GENOMIC DNA]</scope>
    <source>
        <strain evidence="1 2">AD002</strain>
    </source>
</reference>
<dbReference type="EMBL" id="RBNJ01000576">
    <property type="protein sequence ID" value="RUS34331.1"/>
    <property type="molecule type" value="Genomic_DNA"/>
</dbReference>
<gene>
    <name evidence="1" type="ORF">BC938DRAFT_481150</name>
</gene>
<protein>
    <submittedName>
        <fullName evidence="1">Uncharacterized protein</fullName>
    </submittedName>
</protein>
<evidence type="ECO:0000313" key="1">
    <source>
        <dbReference type="EMBL" id="RUS34331.1"/>
    </source>
</evidence>
<dbReference type="Proteomes" id="UP000274822">
    <property type="component" value="Unassembled WGS sequence"/>
</dbReference>
<evidence type="ECO:0000313" key="2">
    <source>
        <dbReference type="Proteomes" id="UP000274822"/>
    </source>
</evidence>
<sequence>MDRGIEEQRGVFELSHPPRFHFCFNQHPLQGSQRADVRLLPRLLVGVCDDSVPTYIYVGRTLIVSELDVKSIIPTLYELKDGKRTAQKYDKLRSKLIDRVHNSAFDMLHKEFTNVPSQVIHSKITELLNDAEFLTHVQSLPNGLTFYLPIEVEQEMIDKIIKTIKY</sequence>
<dbReference type="AlphaFoldDB" id="A0A433QWY3"/>
<comment type="caution">
    <text evidence="1">The sequence shown here is derived from an EMBL/GenBank/DDBJ whole genome shotgun (WGS) entry which is preliminary data.</text>
</comment>
<name>A0A433QWY3_9FUNG</name>
<proteinExistence type="predicted"/>
<accession>A0A433QWY3</accession>